<protein>
    <submittedName>
        <fullName evidence="1">Uncharacterized protein</fullName>
    </submittedName>
</protein>
<organism evidence="1 2">
    <name type="scientific">Haemophilus influenzae 22.4-21</name>
    <dbReference type="NCBI Taxonomy" id="375063"/>
    <lineage>
        <taxon>Bacteria</taxon>
        <taxon>Pseudomonadati</taxon>
        <taxon>Pseudomonadota</taxon>
        <taxon>Gammaproteobacteria</taxon>
        <taxon>Pasteurellales</taxon>
        <taxon>Pasteurellaceae</taxon>
        <taxon>Haemophilus</taxon>
    </lineage>
</organism>
<sequence length="36" mass="4473">MEKTLTDKYFYKKVYFLIIRLNHNQKSDFLIKLAHI</sequence>
<gene>
    <name evidence="1" type="ORF">CGSHiR3021_03030</name>
</gene>
<reference evidence="1 2" key="1">
    <citation type="journal article" date="2007" name="Genome Biol.">
        <title>Characterization and modeling of the Haemophilus influenzae core and supragenomes based on the complete genomic sequences of Rd and 12 clinical nontypeable strains.</title>
        <authorList>
            <person name="Hogg J.S."/>
            <person name="Hu F.Z."/>
            <person name="Janto B."/>
            <person name="Boissy R."/>
            <person name="Hayes J."/>
            <person name="Keefe R."/>
            <person name="Post J.C."/>
            <person name="Ehrlich G.D."/>
        </authorList>
    </citation>
    <scope>NUCLEOTIDE SEQUENCE [LARGE SCALE GENOMIC DNA]</scope>
    <source>
        <strain evidence="1 2">22.4-21</strain>
    </source>
</reference>
<dbReference type="AlphaFoldDB" id="A4P0Z6"/>
<evidence type="ECO:0000313" key="2">
    <source>
        <dbReference type="Proteomes" id="UP000005596"/>
    </source>
</evidence>
<proteinExistence type="predicted"/>
<dbReference type="EMBL" id="AAZJ01000020">
    <property type="protein sequence ID" value="EDK12909.1"/>
    <property type="molecule type" value="Genomic_DNA"/>
</dbReference>
<dbReference type="Proteomes" id="UP000005596">
    <property type="component" value="Unassembled WGS sequence"/>
</dbReference>
<accession>A4P0Z6</accession>
<name>A4P0Z6_HAEIF</name>
<evidence type="ECO:0000313" key="1">
    <source>
        <dbReference type="EMBL" id="EDK12909.1"/>
    </source>
</evidence>
<dbReference type="BioCyc" id="HINF375063:G119K-2159-MONOMER"/>